<dbReference type="Pfam" id="PF01369">
    <property type="entry name" value="Sec7"/>
    <property type="match status" value="1"/>
</dbReference>
<dbReference type="Gene3D" id="1.10.1000.11">
    <property type="entry name" value="Arf Nucleotide-binding Site Opener,domain 2"/>
    <property type="match status" value="1"/>
</dbReference>
<dbReference type="Gene3D" id="1.10.220.20">
    <property type="match status" value="1"/>
</dbReference>
<feature type="region of interest" description="Disordered" evidence="1">
    <location>
        <begin position="1"/>
        <end position="383"/>
    </location>
</feature>
<feature type="compositionally biased region" description="Basic residues" evidence="1">
    <location>
        <begin position="460"/>
        <end position="487"/>
    </location>
</feature>
<dbReference type="InterPro" id="IPR023394">
    <property type="entry name" value="Sec7_C_sf"/>
</dbReference>
<accession>A0ABQ8ZAM0</accession>
<dbReference type="InterPro" id="IPR035999">
    <property type="entry name" value="Sec7_dom_sf"/>
</dbReference>
<reference evidence="4" key="1">
    <citation type="submission" date="2022-08" db="EMBL/GenBank/DDBJ databases">
        <title>Novel sulfate-reducing endosymbionts in the free-living metamonad Anaeramoeba.</title>
        <authorList>
            <person name="Jerlstrom-Hultqvist J."/>
            <person name="Cepicka I."/>
            <person name="Gallot-Lavallee L."/>
            <person name="Salas-Leiva D."/>
            <person name="Curtis B.A."/>
            <person name="Zahonova K."/>
            <person name="Pipaliya S."/>
            <person name="Dacks J."/>
            <person name="Roger A.J."/>
        </authorList>
    </citation>
    <scope>NUCLEOTIDE SEQUENCE</scope>
    <source>
        <strain evidence="4">Schooner1</strain>
    </source>
</reference>
<gene>
    <name evidence="4" type="ORF">M0813_12812</name>
</gene>
<dbReference type="PROSITE" id="PS50190">
    <property type="entry name" value="SEC7"/>
    <property type="match status" value="1"/>
</dbReference>
<dbReference type="PROSITE" id="PS50003">
    <property type="entry name" value="PH_DOMAIN"/>
    <property type="match status" value="1"/>
</dbReference>
<dbReference type="EMBL" id="JAOAOG010000027">
    <property type="protein sequence ID" value="KAJ6253914.1"/>
    <property type="molecule type" value="Genomic_DNA"/>
</dbReference>
<evidence type="ECO:0000313" key="5">
    <source>
        <dbReference type="Proteomes" id="UP001150062"/>
    </source>
</evidence>
<dbReference type="SMART" id="SM00233">
    <property type="entry name" value="PH"/>
    <property type="match status" value="1"/>
</dbReference>
<evidence type="ECO:0000259" key="2">
    <source>
        <dbReference type="PROSITE" id="PS50003"/>
    </source>
</evidence>
<feature type="compositionally biased region" description="Basic and acidic residues" evidence="1">
    <location>
        <begin position="218"/>
        <end position="265"/>
    </location>
</feature>
<dbReference type="CDD" id="cd00171">
    <property type="entry name" value="Sec7"/>
    <property type="match status" value="1"/>
</dbReference>
<organism evidence="4 5">
    <name type="scientific">Anaeramoeba flamelloides</name>
    <dbReference type="NCBI Taxonomy" id="1746091"/>
    <lineage>
        <taxon>Eukaryota</taxon>
        <taxon>Metamonada</taxon>
        <taxon>Anaeramoebidae</taxon>
        <taxon>Anaeramoeba</taxon>
    </lineage>
</organism>
<dbReference type="InterPro" id="IPR001849">
    <property type="entry name" value="PH_domain"/>
</dbReference>
<feature type="compositionally biased region" description="Basic and acidic residues" evidence="1">
    <location>
        <begin position="285"/>
        <end position="303"/>
    </location>
</feature>
<feature type="domain" description="SEC7" evidence="3">
    <location>
        <begin position="647"/>
        <end position="834"/>
    </location>
</feature>
<feature type="compositionally biased region" description="Basic and acidic residues" evidence="1">
    <location>
        <begin position="65"/>
        <end position="76"/>
    </location>
</feature>
<dbReference type="PANTHER" id="PTHR10663">
    <property type="entry name" value="GUANYL-NUCLEOTIDE EXCHANGE FACTOR"/>
    <property type="match status" value="1"/>
</dbReference>
<dbReference type="SUPFAM" id="SSF48425">
    <property type="entry name" value="Sec7 domain"/>
    <property type="match status" value="1"/>
</dbReference>
<name>A0ABQ8ZAM0_9EUKA</name>
<dbReference type="SMART" id="SM00222">
    <property type="entry name" value="Sec7"/>
    <property type="match status" value="1"/>
</dbReference>
<feature type="region of interest" description="Disordered" evidence="1">
    <location>
        <begin position="441"/>
        <end position="495"/>
    </location>
</feature>
<feature type="compositionally biased region" description="Basic and acidic residues" evidence="1">
    <location>
        <begin position="313"/>
        <end position="354"/>
    </location>
</feature>
<feature type="compositionally biased region" description="Acidic residues" evidence="1">
    <location>
        <begin position="355"/>
        <end position="368"/>
    </location>
</feature>
<feature type="region of interest" description="Disordered" evidence="1">
    <location>
        <begin position="400"/>
        <end position="421"/>
    </location>
</feature>
<proteinExistence type="predicted"/>
<evidence type="ECO:0000256" key="1">
    <source>
        <dbReference type="SAM" id="MobiDB-lite"/>
    </source>
</evidence>
<dbReference type="Pfam" id="PF00169">
    <property type="entry name" value="PH"/>
    <property type="match status" value="1"/>
</dbReference>
<dbReference type="SUPFAM" id="SSF50729">
    <property type="entry name" value="PH domain-like"/>
    <property type="match status" value="1"/>
</dbReference>
<dbReference type="PANTHER" id="PTHR10663:SF402">
    <property type="entry name" value="MIP16918P"/>
    <property type="match status" value="1"/>
</dbReference>
<dbReference type="InterPro" id="IPR011993">
    <property type="entry name" value="PH-like_dom_sf"/>
</dbReference>
<evidence type="ECO:0000313" key="4">
    <source>
        <dbReference type="EMBL" id="KAJ6253914.1"/>
    </source>
</evidence>
<feature type="compositionally biased region" description="Basic and acidic residues" evidence="1">
    <location>
        <begin position="83"/>
        <end position="210"/>
    </location>
</feature>
<dbReference type="InterPro" id="IPR000904">
    <property type="entry name" value="Sec7_dom"/>
</dbReference>
<feature type="compositionally biased region" description="Basic and acidic residues" evidence="1">
    <location>
        <begin position="41"/>
        <end position="56"/>
    </location>
</feature>
<evidence type="ECO:0000259" key="3">
    <source>
        <dbReference type="PROSITE" id="PS50190"/>
    </source>
</evidence>
<protein>
    <submittedName>
        <fullName evidence="4">Cytohesin-4</fullName>
    </submittedName>
</protein>
<feature type="domain" description="PH" evidence="2">
    <location>
        <begin position="852"/>
        <end position="969"/>
    </location>
</feature>
<dbReference type="Proteomes" id="UP001150062">
    <property type="component" value="Unassembled WGS sequence"/>
</dbReference>
<sequence length="989" mass="116880">MSTKKDTQKKPKEEKGAKEGKISPPKPKPDLSQRPKKEKKEKKEKEKKDKEKNEKEKKKKKKEKERKEKEKEEKEKKEKKKKEKEEKERLEKERKEKEKKEKEEKENKEKKKQKEEKERRDKERKEKKEKKEKEEKKRKEKEEKEEKERLEKEKNEKEEKERLEKERKQKLLKKEKEKKEKKEREQLEKEKKEKEKENKEKLEKEKEEKERKKKLLKKEKEKKEKEEKEKLEKEKKEKEKENKEKLEKKRKEKEEKDRLEKEKKEKKEKKKKEKENKKQKSKLSKMNEIKTEITNEGSKEKQKTKSNLSTNNKTDKKKEKEKEKEIKKKNETGKKIEKEIKKEEEKDLEEKEQVESESENGDSSEDNLIESGSEFSDPNHIIFPFDGLKNFKTEFEVKKPIKKNANINQNSEQVKARPIKNTLTHTLSSKLIAKQEEEIILSSSSDFESEDDKEQEQEKKKKKKKKKKNKKKKKKKKKKRKNSKKPKSNLANENLKETDIIIDNAVVVEETTETKEETKEEKATTISKEFELNKSKDSQETLKLRRLMDIAIKKFEVSSEIKKFIDIDLIRMKIESGQPIDLETTKKVKKLRRKRLIPNGTEGGVTDILTMSTRILEGEGIGAKDWGNWEEYDTSDEEMEGYDYEYDGDLSKGQSKKLKEGIFQFNKSIKKGMKYCIEKGIVGGDYRSIARFLYETEGLGKTQVGEYLGLGNEFSNKVLLNFAACFDFTGMHIDEALREYIGTFRIPGEAQKIDRIMESFAKHYCKNNPNVFTTSDTAYVLAFSMIMLNTDAHNDGVKNKMSKTQFFANCRGIDDGNDIPQEFLGNIYDRIVNNEIKLKNSGGQEETITFINPEKKGWLTKQGGRIKTWKTRLFLLSYNCLYYFKTLEDNEPCGIIPLDDVKVDRIKAKGKKHKYVFEITSVSKDEFTKGAKFANSGQLVTGHHKSYIISTATEDEMDEWIQEINNNIAGSQLGKIIDQKKNKLNKKKN</sequence>
<comment type="caution">
    <text evidence="4">The sequence shown here is derived from an EMBL/GenBank/DDBJ whole genome shotgun (WGS) entry which is preliminary data.</text>
</comment>
<dbReference type="Gene3D" id="2.30.29.30">
    <property type="entry name" value="Pleckstrin-homology domain (PH domain)/Phosphotyrosine-binding domain (PTB)"/>
    <property type="match status" value="1"/>
</dbReference>
<feature type="compositionally biased region" description="Basic and acidic residues" evidence="1">
    <location>
        <begin position="1"/>
        <end position="35"/>
    </location>
</feature>
<keyword evidence="5" id="KW-1185">Reference proteome</keyword>